<dbReference type="Gene3D" id="2.60.200.20">
    <property type="match status" value="1"/>
</dbReference>
<dbReference type="EMBL" id="NMVQ01000043">
    <property type="protein sequence ID" value="OYO18654.1"/>
    <property type="molecule type" value="Genomic_DNA"/>
</dbReference>
<name>A0A255GYE9_9ACTN</name>
<feature type="compositionally biased region" description="Pro residues" evidence="2">
    <location>
        <begin position="346"/>
        <end position="359"/>
    </location>
</feature>
<proteinExistence type="predicted"/>
<dbReference type="Pfam" id="PF00498">
    <property type="entry name" value="FHA"/>
    <property type="match status" value="1"/>
</dbReference>
<evidence type="ECO:0000256" key="1">
    <source>
        <dbReference type="ARBA" id="ARBA00022553"/>
    </source>
</evidence>
<feature type="compositionally biased region" description="Pro residues" evidence="2">
    <location>
        <begin position="301"/>
        <end position="316"/>
    </location>
</feature>
<protein>
    <recommendedName>
        <fullName evidence="3">FHA domain-containing protein</fullName>
    </recommendedName>
</protein>
<feature type="compositionally biased region" description="Low complexity" evidence="2">
    <location>
        <begin position="408"/>
        <end position="458"/>
    </location>
</feature>
<dbReference type="Proteomes" id="UP000216311">
    <property type="component" value="Unassembled WGS sequence"/>
</dbReference>
<feature type="compositionally biased region" description="Low complexity" evidence="2">
    <location>
        <begin position="467"/>
        <end position="482"/>
    </location>
</feature>
<dbReference type="PROSITE" id="PS50006">
    <property type="entry name" value="FHA_DOMAIN"/>
    <property type="match status" value="1"/>
</dbReference>
<dbReference type="RefSeq" id="WP_094364887.1">
    <property type="nucleotide sequence ID" value="NZ_NMVQ01000043.1"/>
</dbReference>
<dbReference type="InterPro" id="IPR000253">
    <property type="entry name" value="FHA_dom"/>
</dbReference>
<dbReference type="InterPro" id="IPR008984">
    <property type="entry name" value="SMAD_FHA_dom_sf"/>
</dbReference>
<evidence type="ECO:0000256" key="2">
    <source>
        <dbReference type="SAM" id="MobiDB-lite"/>
    </source>
</evidence>
<feature type="compositionally biased region" description="Low complexity" evidence="2">
    <location>
        <begin position="231"/>
        <end position="242"/>
    </location>
</feature>
<feature type="compositionally biased region" description="Basic and acidic residues" evidence="2">
    <location>
        <begin position="217"/>
        <end position="230"/>
    </location>
</feature>
<feature type="compositionally biased region" description="Gly residues" evidence="2">
    <location>
        <begin position="390"/>
        <end position="407"/>
    </location>
</feature>
<keyword evidence="5" id="KW-1185">Reference proteome</keyword>
<feature type="region of interest" description="Disordered" evidence="2">
    <location>
        <begin position="299"/>
        <end position="491"/>
    </location>
</feature>
<gene>
    <name evidence="4" type="ORF">CGZ93_14640</name>
</gene>
<evidence type="ECO:0000313" key="5">
    <source>
        <dbReference type="Proteomes" id="UP000216311"/>
    </source>
</evidence>
<keyword evidence="1" id="KW-0597">Phosphoprotein</keyword>
<sequence>MSEQIGLWRATYTPGRWVVLAGPTSLAVMQPAPARASAMVNSFWDVVLAAESIDDLVEKFAAFRIDQMPSFGVFFWAEGELRSLVRGKIQVVDLASGEAIANGEGVRTWSETGHGDVRQVRIAMEEVDQEELLQLPLVVGAVTASVLQLDATDGAQVRSPQRAVPAPGVGSAETAGSGAGADGASGDERGSGGDAAAQNPADLVASLFGGSATEDPSPDRTLDMEPREAQRQQQQAAEPEPAISKVPVFGEQGDAAAGTGSGAAAGAGAGAGFAAAGAAGGAALGAGLGAAAVGSAAGAYPGPPQPHAEPAPPQAPSPFGQGFGGPSPQHQGFGGPGQNGPGQNQPYPPGFTPQGPPPGQSGGQGGQPYPQGFVGQQAYAPGQPRQSGQQGPGQGQQGHGQGQGQQGPFGQPGPFGQQGPFGQAPSGQGQQGPFGQVPSGQGQPGPFDQQGPSGQPGQPGQPGPGPHGQQGHPGAQGPQGDPFGEPPSDGESLVLAVNCTLGHPNPPEAQRCRRCGNPVQGQQHLVNRPVMALLKPSHGQPVEVDRTVLIGRSPHANRVARERLPRLLTVPSPSNDISRNHVQVSPEGWDLLVTDLHSTNGTALVRPGNPEPERLAPGEPVPVYPGCVLDLGDGITILVDHAP</sequence>
<feature type="region of interest" description="Disordered" evidence="2">
    <location>
        <begin position="157"/>
        <end position="243"/>
    </location>
</feature>
<evidence type="ECO:0000313" key="4">
    <source>
        <dbReference type="EMBL" id="OYO18654.1"/>
    </source>
</evidence>
<reference evidence="4 5" key="1">
    <citation type="submission" date="2017-07" db="EMBL/GenBank/DDBJ databases">
        <title>Draft whole genome sequences of clinical Proprionibacteriaceae strains.</title>
        <authorList>
            <person name="Bernier A.-M."/>
            <person name="Bernard K."/>
            <person name="Domingo M.-C."/>
        </authorList>
    </citation>
    <scope>NUCLEOTIDE SEQUENCE [LARGE SCALE GENOMIC DNA]</scope>
    <source>
        <strain evidence="4 5">NML 130396</strain>
    </source>
</reference>
<evidence type="ECO:0000259" key="3">
    <source>
        <dbReference type="PROSITE" id="PS50006"/>
    </source>
</evidence>
<feature type="compositionally biased region" description="Low complexity" evidence="2">
    <location>
        <begin position="367"/>
        <end position="389"/>
    </location>
</feature>
<dbReference type="SUPFAM" id="SSF49879">
    <property type="entry name" value="SMAD/FHA domain"/>
    <property type="match status" value="1"/>
</dbReference>
<comment type="caution">
    <text evidence="4">The sequence shown here is derived from an EMBL/GenBank/DDBJ whole genome shotgun (WGS) entry which is preliminary data.</text>
</comment>
<accession>A0A255GYE9</accession>
<dbReference type="AlphaFoldDB" id="A0A255GYE9"/>
<feature type="domain" description="FHA" evidence="3">
    <location>
        <begin position="548"/>
        <end position="604"/>
    </location>
</feature>
<organism evidence="4 5">
    <name type="scientific">Enemella dayhoffiae</name>
    <dbReference type="NCBI Taxonomy" id="2016507"/>
    <lineage>
        <taxon>Bacteria</taxon>
        <taxon>Bacillati</taxon>
        <taxon>Actinomycetota</taxon>
        <taxon>Actinomycetes</taxon>
        <taxon>Propionibacteriales</taxon>
        <taxon>Propionibacteriaceae</taxon>
        <taxon>Enemella</taxon>
    </lineage>
</organism>